<keyword evidence="2" id="KW-1185">Reference proteome</keyword>
<organism evidence="1 2">
    <name type="scientific">Mycobacterium phage Cooper</name>
    <dbReference type="NCBI Taxonomy" id="373406"/>
    <lineage>
        <taxon>Viruses</taxon>
        <taxon>Duplodnaviria</taxon>
        <taxon>Heunggongvirae</taxon>
        <taxon>Uroviricota</taxon>
        <taxon>Caudoviricetes</taxon>
        <taxon>Bclasvirinae</taxon>
        <taxon>Coopervirus</taxon>
        <taxon>Coopervirus cooper</taxon>
    </lineage>
</organism>
<evidence type="ECO:0000313" key="2">
    <source>
        <dbReference type="Proteomes" id="UP000000904"/>
    </source>
</evidence>
<proteinExistence type="predicted"/>
<accession>Q1A021</accession>
<reference evidence="1 2" key="1">
    <citation type="journal article" date="2006" name="PLoS Genet.">
        <title>Exploring the mycobacteriophage metaproteome: phage genomics as an educational platform.</title>
        <authorList>
            <person name="Hatfull G.F."/>
            <person name="Pedulla M.L."/>
            <person name="Jacobs-Sera D."/>
            <person name="Cichon P.M."/>
            <person name="Foley A."/>
            <person name="Ford M.E."/>
            <person name="Gonda R.M."/>
            <person name="Houtz J.M."/>
            <person name="Hryckowian A.J."/>
            <person name="Kelchner V.A."/>
            <person name="Namburi S."/>
            <person name="Pajcini K.V."/>
            <person name="Popovich M.G."/>
            <person name="Schleicher D.T."/>
            <person name="Simanek B.Z."/>
            <person name="Smith A.L."/>
            <person name="Zdanowicz G.M."/>
            <person name="Kumar V."/>
            <person name="Peebles C.L."/>
            <person name="Jacobs W.R.Jr."/>
            <person name="Lawrence J.G."/>
            <person name="Hendrix R.W."/>
        </authorList>
    </citation>
    <scope>NUCLEOTIDE SEQUENCE [LARGE SCALE GENOMIC DNA]</scope>
</reference>
<sequence>MKFHVEHAVWCPACGLFGRRARKRRRAEAKAQDAAHIAWAANLAREVRRERADKVYRETDGGLFAAMVEHGPDPVPWYMLVGENIAVLEPEPTDAQRRSTWFNLPEGGPW</sequence>
<protein>
    <submittedName>
        <fullName evidence="1">Uncharacterized protein</fullName>
    </submittedName>
</protein>
<dbReference type="OrthoDB" id="23359at10239"/>
<dbReference type="RefSeq" id="YP_654992.1">
    <property type="nucleotide sequence ID" value="NC_008195.1"/>
</dbReference>
<name>Q1A021_9CAUD</name>
<dbReference type="Proteomes" id="UP000000904">
    <property type="component" value="Segment"/>
</dbReference>
<evidence type="ECO:0000313" key="1">
    <source>
        <dbReference type="EMBL" id="ABD58212.1"/>
    </source>
</evidence>
<dbReference type="EMBL" id="DQ398044">
    <property type="protein sequence ID" value="ABD58212.1"/>
    <property type="molecule type" value="Genomic_DNA"/>
</dbReference>
<dbReference type="KEGG" id="vg:4156991"/>
<gene>
    <name evidence="1" type="primary">95</name>
    <name evidence="1" type="ORF">PBI_COOPER_95</name>
</gene>